<keyword evidence="6 12" id="KW-0479">Metal-binding</keyword>
<dbReference type="PANTHER" id="PTHR12918">
    <property type="entry name" value="CYSTEINE DIOXYGENASE"/>
    <property type="match status" value="1"/>
</dbReference>
<keyword evidence="10 12" id="KW-0408">Iron</keyword>
<dbReference type="InterPro" id="IPR011051">
    <property type="entry name" value="RmlC_Cupin_sf"/>
</dbReference>
<keyword evidence="15" id="KW-1185">Reference proteome</keyword>
<keyword evidence="7 11" id="KW-0883">Thioether bond</keyword>
<evidence type="ECO:0000256" key="8">
    <source>
        <dbReference type="ARBA" id="ARBA00022964"/>
    </source>
</evidence>
<keyword evidence="8" id="KW-0223">Dioxygenase</keyword>
<dbReference type="InterPro" id="IPR010300">
    <property type="entry name" value="CDO_1"/>
</dbReference>
<dbReference type="EC" id="1.13.11.20" evidence="5"/>
<evidence type="ECO:0000256" key="10">
    <source>
        <dbReference type="ARBA" id="ARBA00023004"/>
    </source>
</evidence>
<evidence type="ECO:0000256" key="13">
    <source>
        <dbReference type="SAM" id="MobiDB-lite"/>
    </source>
</evidence>
<evidence type="ECO:0000256" key="7">
    <source>
        <dbReference type="ARBA" id="ARBA00022784"/>
    </source>
</evidence>
<evidence type="ECO:0000256" key="2">
    <source>
        <dbReference type="ARBA" id="ARBA00001962"/>
    </source>
</evidence>
<reference evidence="15" key="1">
    <citation type="submission" date="2023-01" db="EMBL/GenBank/DDBJ databases">
        <title>Key to firefly adult light organ development and bioluminescence: homeobox transcription factors regulate luciferase expression and transportation to peroxisome.</title>
        <authorList>
            <person name="Fu X."/>
        </authorList>
    </citation>
    <scope>NUCLEOTIDE SEQUENCE [LARGE SCALE GENOMIC DNA]</scope>
</reference>
<dbReference type="Proteomes" id="UP001353858">
    <property type="component" value="Unassembled WGS sequence"/>
</dbReference>
<feature type="region of interest" description="Disordered" evidence="13">
    <location>
        <begin position="34"/>
        <end position="74"/>
    </location>
</feature>
<name>A0AAN7QNB0_9COLE</name>
<comment type="catalytic activity">
    <reaction evidence="1">
        <text>L-cysteine + O2 = 3-sulfino-L-alanine + H(+)</text>
        <dbReference type="Rhea" id="RHEA:20441"/>
        <dbReference type="ChEBI" id="CHEBI:15378"/>
        <dbReference type="ChEBI" id="CHEBI:15379"/>
        <dbReference type="ChEBI" id="CHEBI:35235"/>
        <dbReference type="ChEBI" id="CHEBI:61085"/>
        <dbReference type="EC" id="1.13.11.20"/>
    </reaction>
</comment>
<feature type="compositionally biased region" description="Polar residues" evidence="13">
    <location>
        <begin position="48"/>
        <end position="64"/>
    </location>
</feature>
<feature type="binding site" evidence="12">
    <location>
        <position position="252"/>
    </location>
    <ligand>
        <name>Fe cation</name>
        <dbReference type="ChEBI" id="CHEBI:24875"/>
        <note>catalytic</note>
    </ligand>
</feature>
<feature type="binding site" evidence="12">
    <location>
        <position position="254"/>
    </location>
    <ligand>
        <name>Fe cation</name>
        <dbReference type="ChEBI" id="CHEBI:24875"/>
        <note>catalytic</note>
    </ligand>
</feature>
<dbReference type="GO" id="GO:0017172">
    <property type="term" value="F:cysteine dioxygenase activity"/>
    <property type="evidence" value="ECO:0007669"/>
    <property type="project" value="UniProtKB-EC"/>
</dbReference>
<accession>A0AAN7QNB0</accession>
<feature type="binding site" evidence="12">
    <location>
        <position position="306"/>
    </location>
    <ligand>
        <name>Fe cation</name>
        <dbReference type="ChEBI" id="CHEBI:24875"/>
        <note>catalytic</note>
    </ligand>
</feature>
<dbReference type="Pfam" id="PF05995">
    <property type="entry name" value="CDO_I"/>
    <property type="match status" value="1"/>
</dbReference>
<dbReference type="FunFam" id="2.60.120.10:FF:000045">
    <property type="entry name" value="Cysteine dioxygenase 1"/>
    <property type="match status" value="1"/>
</dbReference>
<evidence type="ECO:0000256" key="9">
    <source>
        <dbReference type="ARBA" id="ARBA00023002"/>
    </source>
</evidence>
<comment type="cofactor">
    <cofactor evidence="2">
        <name>Fe cation</name>
        <dbReference type="ChEBI" id="CHEBI:24875"/>
    </cofactor>
</comment>
<dbReference type="PANTHER" id="PTHR12918:SF1">
    <property type="entry name" value="CYSTEINE DIOXYGENASE TYPE 1"/>
    <property type="match status" value="1"/>
</dbReference>
<dbReference type="Gene3D" id="2.60.120.10">
    <property type="entry name" value="Jelly Rolls"/>
    <property type="match status" value="1"/>
</dbReference>
<feature type="cross-link" description="3'-(S-cysteinyl)-tyrosine (Cys-Tyr)" evidence="11">
    <location>
        <begin position="259"/>
        <end position="323"/>
    </location>
</feature>
<comment type="similarity">
    <text evidence="4">Belongs to the cysteine dioxygenase family.</text>
</comment>
<evidence type="ECO:0000256" key="6">
    <source>
        <dbReference type="ARBA" id="ARBA00022723"/>
    </source>
</evidence>
<proteinExistence type="inferred from homology"/>
<sequence length="455" mass="51445">MQEWLREMERKQEDRQNRLLGGIEAVLNSLKEVIKSGSRSSSDRTEMDQQSSHMPINEPTTNDMLLTYNGDKDPRRLTLSARRNAMPVDELNPVARSPGPIGYAKEAEQSSSLGTDFATQLRSLVENAPTPPTKPTFNDHVGQHPVRFLGCFEAYAKTLSLTDDRMLEQGALPAIISLNDLVKELRLVFESNSVNIELVHYLMASYKSNPTDWKKYAKFDRYRYTRNLVDIGNGKYNLMVLCWGEGHGSAIHDHSNSHCFMKMLSGSLQEVRFSWPEEENKPLEETKRTTLLTNDVCYINDSMGLHRVENPSHVEGAVSLHLYCPPYKLDKMADVADKINEVQSPTFPTIAAVHSSMPSGSKVDQSVSFTSAHASQSSEMLSSIAALQAQLHNFSSKAFVVAKPLFKTWYKHSSIIHLENSISKPTKNKRKHLVPILDTRHDHHSQYDCLSKTRW</sequence>
<keyword evidence="9" id="KW-0560">Oxidoreductase</keyword>
<comment type="pathway">
    <text evidence="3">Organosulfur biosynthesis; taurine biosynthesis; hypotaurine from L-cysteine: step 1/2.</text>
</comment>
<evidence type="ECO:0000313" key="14">
    <source>
        <dbReference type="EMBL" id="KAK4885858.1"/>
    </source>
</evidence>
<dbReference type="AlphaFoldDB" id="A0AAN7QNB0"/>
<evidence type="ECO:0000256" key="5">
    <source>
        <dbReference type="ARBA" id="ARBA00013133"/>
    </source>
</evidence>
<comment type="caution">
    <text evidence="14">The sequence shown here is derived from an EMBL/GenBank/DDBJ whole genome shotgun (WGS) entry which is preliminary data.</text>
</comment>
<dbReference type="InterPro" id="IPR014710">
    <property type="entry name" value="RmlC-like_jellyroll"/>
</dbReference>
<evidence type="ECO:0000256" key="12">
    <source>
        <dbReference type="PIRSR" id="PIRSR610300-51"/>
    </source>
</evidence>
<gene>
    <name evidence="14" type="ORF">RN001_002129</name>
</gene>
<dbReference type="GO" id="GO:0008198">
    <property type="term" value="F:ferrous iron binding"/>
    <property type="evidence" value="ECO:0007669"/>
    <property type="project" value="UniProtKB-ARBA"/>
</dbReference>
<protein>
    <recommendedName>
        <fullName evidence="5">cysteine dioxygenase</fullName>
        <ecNumber evidence="5">1.13.11.20</ecNumber>
    </recommendedName>
</protein>
<dbReference type="CDD" id="cd10548">
    <property type="entry name" value="cupin_CDO"/>
    <property type="match status" value="1"/>
</dbReference>
<evidence type="ECO:0000256" key="4">
    <source>
        <dbReference type="ARBA" id="ARBA00006622"/>
    </source>
</evidence>
<dbReference type="SUPFAM" id="SSF51182">
    <property type="entry name" value="RmlC-like cupins"/>
    <property type="match status" value="1"/>
</dbReference>
<dbReference type="GO" id="GO:0019448">
    <property type="term" value="P:L-cysteine catabolic process"/>
    <property type="evidence" value="ECO:0007669"/>
    <property type="project" value="TreeGrafter"/>
</dbReference>
<dbReference type="EMBL" id="JARPUR010000001">
    <property type="protein sequence ID" value="KAK4885858.1"/>
    <property type="molecule type" value="Genomic_DNA"/>
</dbReference>
<evidence type="ECO:0000313" key="15">
    <source>
        <dbReference type="Proteomes" id="UP001353858"/>
    </source>
</evidence>
<evidence type="ECO:0000256" key="1">
    <source>
        <dbReference type="ARBA" id="ARBA00000629"/>
    </source>
</evidence>
<evidence type="ECO:0000256" key="3">
    <source>
        <dbReference type="ARBA" id="ARBA00004759"/>
    </source>
</evidence>
<evidence type="ECO:0000256" key="11">
    <source>
        <dbReference type="PIRSR" id="PIRSR610300-50"/>
    </source>
</evidence>
<organism evidence="14 15">
    <name type="scientific">Aquatica leii</name>
    <dbReference type="NCBI Taxonomy" id="1421715"/>
    <lineage>
        <taxon>Eukaryota</taxon>
        <taxon>Metazoa</taxon>
        <taxon>Ecdysozoa</taxon>
        <taxon>Arthropoda</taxon>
        <taxon>Hexapoda</taxon>
        <taxon>Insecta</taxon>
        <taxon>Pterygota</taxon>
        <taxon>Neoptera</taxon>
        <taxon>Endopterygota</taxon>
        <taxon>Coleoptera</taxon>
        <taxon>Polyphaga</taxon>
        <taxon>Elateriformia</taxon>
        <taxon>Elateroidea</taxon>
        <taxon>Lampyridae</taxon>
        <taxon>Luciolinae</taxon>
        <taxon>Aquatica</taxon>
    </lineage>
</organism>